<protein>
    <submittedName>
        <fullName evidence="1">Enoyl-CoA hydratase/isomerase family protein</fullName>
    </submittedName>
</protein>
<dbReference type="InterPro" id="IPR014748">
    <property type="entry name" value="Enoyl-CoA_hydra_C"/>
</dbReference>
<proteinExistence type="predicted"/>
<dbReference type="Proteomes" id="UP001150259">
    <property type="component" value="Unassembled WGS sequence"/>
</dbReference>
<gene>
    <name evidence="1" type="ORF">OO014_18610</name>
</gene>
<accession>A0ABT5GMG7</accession>
<organism evidence="1 2">
    <name type="scientific">Intrasporangium calvum</name>
    <dbReference type="NCBI Taxonomy" id="53358"/>
    <lineage>
        <taxon>Bacteria</taxon>
        <taxon>Bacillati</taxon>
        <taxon>Actinomycetota</taxon>
        <taxon>Actinomycetes</taxon>
        <taxon>Micrococcales</taxon>
        <taxon>Intrasporangiaceae</taxon>
        <taxon>Intrasporangium</taxon>
    </lineage>
</organism>
<name>A0ABT5GMG7_9MICO</name>
<evidence type="ECO:0000313" key="2">
    <source>
        <dbReference type="Proteomes" id="UP001150259"/>
    </source>
</evidence>
<sequence length="39" mass="4317">TGLEIERMLFAGLFATRDREIGMASFVEQGPGKARFEGK</sequence>
<dbReference type="EMBL" id="JAPFQL010000126">
    <property type="protein sequence ID" value="MDC5699264.1"/>
    <property type="molecule type" value="Genomic_DNA"/>
</dbReference>
<evidence type="ECO:0000313" key="1">
    <source>
        <dbReference type="EMBL" id="MDC5699264.1"/>
    </source>
</evidence>
<keyword evidence="2" id="KW-1185">Reference proteome</keyword>
<dbReference type="Gene3D" id="1.10.12.10">
    <property type="entry name" value="Lyase 2-enoyl-coa Hydratase, Chain A, domain 2"/>
    <property type="match status" value="1"/>
</dbReference>
<reference evidence="1 2" key="1">
    <citation type="submission" date="2022-11" db="EMBL/GenBank/DDBJ databases">
        <title>Anaerobic phenanthrene biodegradation by a DNRA strain PheN6.</title>
        <authorList>
            <person name="Zhang Z."/>
        </authorList>
    </citation>
    <scope>NUCLEOTIDE SEQUENCE [LARGE SCALE GENOMIC DNA]</scope>
    <source>
        <strain evidence="1 2">PheN6</strain>
    </source>
</reference>
<comment type="caution">
    <text evidence="1">The sequence shown here is derived from an EMBL/GenBank/DDBJ whole genome shotgun (WGS) entry which is preliminary data.</text>
</comment>
<feature type="non-terminal residue" evidence="1">
    <location>
        <position position="1"/>
    </location>
</feature>